<dbReference type="InterPro" id="IPR016181">
    <property type="entry name" value="Acyl_CoA_acyltransferase"/>
</dbReference>
<name>A0A9P8JWV8_AURME</name>
<protein>
    <submittedName>
        <fullName evidence="3">Acyl-CoA N-acyltransferase</fullName>
    </submittedName>
</protein>
<evidence type="ECO:0000313" key="3">
    <source>
        <dbReference type="EMBL" id="KAG9982995.1"/>
    </source>
</evidence>
<evidence type="ECO:0000256" key="1">
    <source>
        <dbReference type="SAM" id="MobiDB-lite"/>
    </source>
</evidence>
<dbReference type="Gene3D" id="3.40.630.30">
    <property type="match status" value="1"/>
</dbReference>
<feature type="domain" description="N-acetyltransferase" evidence="2">
    <location>
        <begin position="33"/>
        <end position="201"/>
    </location>
</feature>
<keyword evidence="4" id="KW-1185">Reference proteome</keyword>
<reference evidence="3" key="2">
    <citation type="submission" date="2021-08" db="EMBL/GenBank/DDBJ databases">
        <authorList>
            <person name="Gostincar C."/>
            <person name="Sun X."/>
            <person name="Song Z."/>
            <person name="Gunde-Cimerman N."/>
        </authorList>
    </citation>
    <scope>NUCLEOTIDE SEQUENCE</scope>
    <source>
        <strain evidence="3">EXF-9298</strain>
    </source>
</reference>
<comment type="caution">
    <text evidence="3">The sequence shown here is derived from an EMBL/GenBank/DDBJ whole genome shotgun (WGS) entry which is preliminary data.</text>
</comment>
<dbReference type="PANTHER" id="PTHR43441:SF2">
    <property type="entry name" value="FAMILY ACETYLTRANSFERASE, PUTATIVE (AFU_ORTHOLOGUE AFUA_7G00850)-RELATED"/>
    <property type="match status" value="1"/>
</dbReference>
<gene>
    <name evidence="3" type="ORF">KCU98_g6398</name>
</gene>
<evidence type="ECO:0000259" key="2">
    <source>
        <dbReference type="PROSITE" id="PS51186"/>
    </source>
</evidence>
<dbReference type="EMBL" id="JAHFXS010000650">
    <property type="protein sequence ID" value="KAG9982995.1"/>
    <property type="molecule type" value="Genomic_DNA"/>
</dbReference>
<dbReference type="InterPro" id="IPR000182">
    <property type="entry name" value="GNAT_dom"/>
</dbReference>
<sequence>MSNTPERPLGELVTNTNPAPWPSKEITMQGKYVTLEPISPIHAEALFPLIGGTANERLWDYMPYDPCPTTVSALHEDMVNKAASRDPTFYTILKHVGDKKEAVGWCSYLRIEPKNRVIEVGHLMFSSALQKSVAATEAMYLMAKYAFEMGYRRYEWKCHSLNAPSRRAAARYGFVEEGTFRQALIDKHGRNRDTTWFSMLDSEWEGKKKAFEGWLEEGNFDEQGRQKKKLEDFRVCRSRVDQ</sequence>
<reference evidence="3" key="1">
    <citation type="journal article" date="2021" name="J Fungi (Basel)">
        <title>Virulence traits and population genomics of the black yeast Aureobasidium melanogenum.</title>
        <authorList>
            <person name="Cernosa A."/>
            <person name="Sun X."/>
            <person name="Gostincar C."/>
            <person name="Fang C."/>
            <person name="Gunde-Cimerman N."/>
            <person name="Song Z."/>
        </authorList>
    </citation>
    <scope>NUCLEOTIDE SEQUENCE</scope>
    <source>
        <strain evidence="3">EXF-9298</strain>
    </source>
</reference>
<dbReference type="PANTHER" id="PTHR43441">
    <property type="entry name" value="RIBOSOMAL-PROTEIN-SERINE ACETYLTRANSFERASE"/>
    <property type="match status" value="1"/>
</dbReference>
<accession>A0A9P8JWV8</accession>
<dbReference type="SUPFAM" id="SSF55729">
    <property type="entry name" value="Acyl-CoA N-acyltransferases (Nat)"/>
    <property type="match status" value="1"/>
</dbReference>
<dbReference type="AlphaFoldDB" id="A0A9P8JWV8"/>
<dbReference type="Pfam" id="PF13302">
    <property type="entry name" value="Acetyltransf_3"/>
    <property type="match status" value="1"/>
</dbReference>
<feature type="non-terminal residue" evidence="3">
    <location>
        <position position="242"/>
    </location>
</feature>
<dbReference type="GO" id="GO:0008999">
    <property type="term" value="F:protein-N-terminal-alanine acetyltransferase activity"/>
    <property type="evidence" value="ECO:0007669"/>
    <property type="project" value="TreeGrafter"/>
</dbReference>
<dbReference type="Proteomes" id="UP000729357">
    <property type="component" value="Unassembled WGS sequence"/>
</dbReference>
<feature type="region of interest" description="Disordered" evidence="1">
    <location>
        <begin position="1"/>
        <end position="20"/>
    </location>
</feature>
<proteinExistence type="predicted"/>
<organism evidence="3 4">
    <name type="scientific">Aureobasidium melanogenum</name>
    <name type="common">Aureobasidium pullulans var. melanogenum</name>
    <dbReference type="NCBI Taxonomy" id="46634"/>
    <lineage>
        <taxon>Eukaryota</taxon>
        <taxon>Fungi</taxon>
        <taxon>Dikarya</taxon>
        <taxon>Ascomycota</taxon>
        <taxon>Pezizomycotina</taxon>
        <taxon>Dothideomycetes</taxon>
        <taxon>Dothideomycetidae</taxon>
        <taxon>Dothideales</taxon>
        <taxon>Saccotheciaceae</taxon>
        <taxon>Aureobasidium</taxon>
    </lineage>
</organism>
<dbReference type="FunFam" id="3.40.630.30:FF:000047">
    <property type="entry name" value="Acetyltransferase, GNAT family"/>
    <property type="match status" value="1"/>
</dbReference>
<evidence type="ECO:0000313" key="4">
    <source>
        <dbReference type="Proteomes" id="UP000729357"/>
    </source>
</evidence>
<dbReference type="InterPro" id="IPR051908">
    <property type="entry name" value="Ribosomal_N-acetyltransferase"/>
</dbReference>
<dbReference type="PROSITE" id="PS51186">
    <property type="entry name" value="GNAT"/>
    <property type="match status" value="1"/>
</dbReference>
<dbReference type="GO" id="GO:1990189">
    <property type="term" value="F:protein N-terminal-serine acetyltransferase activity"/>
    <property type="evidence" value="ECO:0007669"/>
    <property type="project" value="TreeGrafter"/>
</dbReference>